<gene>
    <name evidence="3" type="ORF">EXJ73_20730</name>
</gene>
<protein>
    <submittedName>
        <fullName evidence="3">XRE family transcriptional regulator</fullName>
    </submittedName>
</protein>
<accession>A0A9X4LLI3</accession>
<dbReference type="EMBL" id="SGUG01000044">
    <property type="protein sequence ID" value="MDG0864889.1"/>
    <property type="molecule type" value="Genomic_DNA"/>
</dbReference>
<feature type="domain" description="HTH cro/C1-type" evidence="2">
    <location>
        <begin position="17"/>
        <end position="71"/>
    </location>
</feature>
<dbReference type="SMART" id="SM00530">
    <property type="entry name" value="HTH_XRE"/>
    <property type="match status" value="1"/>
</dbReference>
<organism evidence="3 4">
    <name type="scientific">Pelomonas aquatica</name>
    <dbReference type="NCBI Taxonomy" id="431058"/>
    <lineage>
        <taxon>Bacteria</taxon>
        <taxon>Pseudomonadati</taxon>
        <taxon>Pseudomonadota</taxon>
        <taxon>Betaproteobacteria</taxon>
        <taxon>Burkholderiales</taxon>
        <taxon>Sphaerotilaceae</taxon>
        <taxon>Roseateles</taxon>
    </lineage>
</organism>
<dbReference type="Pfam" id="PF01381">
    <property type="entry name" value="HTH_3"/>
    <property type="match status" value="1"/>
</dbReference>
<dbReference type="RefSeq" id="WP_338140157.1">
    <property type="nucleotide sequence ID" value="NZ_SGUG01000044.1"/>
</dbReference>
<dbReference type="InterPro" id="IPR001387">
    <property type="entry name" value="Cro/C1-type_HTH"/>
</dbReference>
<evidence type="ECO:0000313" key="4">
    <source>
        <dbReference type="Proteomes" id="UP001152766"/>
    </source>
</evidence>
<comment type="caution">
    <text evidence="3">The sequence shown here is derived from an EMBL/GenBank/DDBJ whole genome shotgun (WGS) entry which is preliminary data.</text>
</comment>
<dbReference type="Proteomes" id="UP001152766">
    <property type="component" value="Unassembled WGS sequence"/>
</dbReference>
<evidence type="ECO:0000256" key="1">
    <source>
        <dbReference type="SAM" id="MobiDB-lite"/>
    </source>
</evidence>
<dbReference type="GO" id="GO:0003677">
    <property type="term" value="F:DNA binding"/>
    <property type="evidence" value="ECO:0007669"/>
    <property type="project" value="InterPro"/>
</dbReference>
<evidence type="ECO:0000313" key="3">
    <source>
        <dbReference type="EMBL" id="MDG0864889.1"/>
    </source>
</evidence>
<sequence>MGKTLHSRHNTIFLDMLRGLRERKRLRQTDLAVLLGKSQATVSKVERGERRLDVIQLRDWIAALDISFLRFVRTLDAELRTHGITDPRIRQRTRRRQLRAGATRRRPRCDE</sequence>
<proteinExistence type="predicted"/>
<dbReference type="SUPFAM" id="SSF47413">
    <property type="entry name" value="lambda repressor-like DNA-binding domains"/>
    <property type="match status" value="1"/>
</dbReference>
<name>A0A9X4LLI3_9BURK</name>
<evidence type="ECO:0000259" key="2">
    <source>
        <dbReference type="PROSITE" id="PS50943"/>
    </source>
</evidence>
<keyword evidence="4" id="KW-1185">Reference proteome</keyword>
<dbReference type="InterPro" id="IPR010982">
    <property type="entry name" value="Lambda_DNA-bd_dom_sf"/>
</dbReference>
<feature type="compositionally biased region" description="Basic residues" evidence="1">
    <location>
        <begin position="90"/>
        <end position="111"/>
    </location>
</feature>
<reference evidence="3" key="1">
    <citation type="submission" date="2019-02" db="EMBL/GenBank/DDBJ databases">
        <title>Draft genome of the type strain Pelomonas aquatica CCUG 52575T.</title>
        <authorList>
            <person name="Gomila M."/>
            <person name="Lalucat J."/>
        </authorList>
    </citation>
    <scope>NUCLEOTIDE SEQUENCE</scope>
    <source>
        <strain evidence="3">CCUG 52575</strain>
    </source>
</reference>
<dbReference type="CDD" id="cd00093">
    <property type="entry name" value="HTH_XRE"/>
    <property type="match status" value="1"/>
</dbReference>
<dbReference type="AlphaFoldDB" id="A0A9X4LLI3"/>
<dbReference type="Gene3D" id="1.10.260.40">
    <property type="entry name" value="lambda repressor-like DNA-binding domains"/>
    <property type="match status" value="1"/>
</dbReference>
<dbReference type="PROSITE" id="PS50943">
    <property type="entry name" value="HTH_CROC1"/>
    <property type="match status" value="1"/>
</dbReference>
<feature type="region of interest" description="Disordered" evidence="1">
    <location>
        <begin position="88"/>
        <end position="111"/>
    </location>
</feature>